<reference evidence="2 3" key="1">
    <citation type="journal article" date="2011" name="J. Gen. Appl. Microbiol.">
        <title>Draft genome sequencing of the enigmatic basidiomycete Mixia osmundae.</title>
        <authorList>
            <person name="Nishida H."/>
            <person name="Nagatsuka Y."/>
            <person name="Sugiyama J."/>
        </authorList>
    </citation>
    <scope>NUCLEOTIDE SEQUENCE [LARGE SCALE GENOMIC DNA]</scope>
    <source>
        <strain evidence="3">CBS 9802 / IAM 14324 / JCM 22182 / KY 12970</strain>
    </source>
</reference>
<evidence type="ECO:0000313" key="3">
    <source>
        <dbReference type="Proteomes" id="UP000009131"/>
    </source>
</evidence>
<feature type="transmembrane region" description="Helical" evidence="1">
    <location>
        <begin position="96"/>
        <end position="119"/>
    </location>
</feature>
<keyword evidence="3" id="KW-1185">Reference proteome</keyword>
<gene>
    <name evidence="2" type="primary">Mo04459</name>
    <name evidence="2" type="ORF">E5Q_04459</name>
</gene>
<keyword evidence="1" id="KW-1133">Transmembrane helix</keyword>
<dbReference type="EMBL" id="BABT02000139">
    <property type="protein sequence ID" value="GAA97780.1"/>
    <property type="molecule type" value="Genomic_DNA"/>
</dbReference>
<evidence type="ECO:0000313" key="2">
    <source>
        <dbReference type="EMBL" id="GAA97780.1"/>
    </source>
</evidence>
<organism evidence="2 3">
    <name type="scientific">Mixia osmundae (strain CBS 9802 / IAM 14324 / JCM 22182 / KY 12970)</name>
    <dbReference type="NCBI Taxonomy" id="764103"/>
    <lineage>
        <taxon>Eukaryota</taxon>
        <taxon>Fungi</taxon>
        <taxon>Dikarya</taxon>
        <taxon>Basidiomycota</taxon>
        <taxon>Pucciniomycotina</taxon>
        <taxon>Mixiomycetes</taxon>
        <taxon>Mixiales</taxon>
        <taxon>Mixiaceae</taxon>
        <taxon>Mixia</taxon>
    </lineage>
</organism>
<evidence type="ECO:0000256" key="1">
    <source>
        <dbReference type="SAM" id="Phobius"/>
    </source>
</evidence>
<feature type="transmembrane region" description="Helical" evidence="1">
    <location>
        <begin position="271"/>
        <end position="289"/>
    </location>
</feature>
<comment type="caution">
    <text evidence="2">The sequence shown here is derived from an EMBL/GenBank/DDBJ whole genome shotgun (WGS) entry which is preliminary data.</text>
</comment>
<keyword evidence="1" id="KW-0812">Transmembrane</keyword>
<keyword evidence="1" id="KW-0472">Membrane</keyword>
<proteinExistence type="predicted"/>
<accession>G7E4M0</accession>
<sequence length="378" mass="41423">MQTVYGWTADLNGLKHPQDHRRRYTRLCDAIRILSPACVLGLLVLAAIFIPSTTSHRNEVAGHDPESTGLTAFFTLLDMLAVKGTLTDKMWLLPPAGVVASMTATLFISVVLIVVSLVLRTRAPAKQRFIGLRALRIASVVSLVLSFVALALITAATVTYTRGSLSVGLAPMEAIQAKVVPTQALNEGANRLLRLLSGQTHLQEAATSLGVVLYVEPETTSPLLGKGPSAPLEQDFEPVRHHDLAIDGLAAEHAILKVPFKMIPDTLKPLLLLWMATVFQILVTAATCWRERLASQPRHGRQLEVHRLLKSTTSVWGELDDENKFKPVPVEYAGAHGKRDAPFTPPLLSQEDQIEYGELGRSYNEATQQFVEHDEEEA</sequence>
<feature type="transmembrane region" description="Helical" evidence="1">
    <location>
        <begin position="30"/>
        <end position="50"/>
    </location>
</feature>
<reference evidence="2 3" key="2">
    <citation type="journal article" date="2012" name="Open Biol.">
        <title>Characteristics of nucleosomes and linker DNA regions on the genome of the basidiomycete Mixia osmundae revealed by mono- and dinucleosome mapping.</title>
        <authorList>
            <person name="Nishida H."/>
            <person name="Kondo S."/>
            <person name="Matsumoto T."/>
            <person name="Suzuki Y."/>
            <person name="Yoshikawa H."/>
            <person name="Taylor T.D."/>
            <person name="Sugiyama J."/>
        </authorList>
    </citation>
    <scope>NUCLEOTIDE SEQUENCE [LARGE SCALE GENOMIC DNA]</scope>
    <source>
        <strain evidence="3">CBS 9802 / IAM 14324 / JCM 22182 / KY 12970</strain>
    </source>
</reference>
<dbReference type="AlphaFoldDB" id="G7E4M0"/>
<feature type="transmembrane region" description="Helical" evidence="1">
    <location>
        <begin position="140"/>
        <end position="160"/>
    </location>
</feature>
<dbReference type="RefSeq" id="XP_014570430.1">
    <property type="nucleotide sequence ID" value="XM_014714944.1"/>
</dbReference>
<protein>
    <submittedName>
        <fullName evidence="2">Uncharacterized protein</fullName>
    </submittedName>
</protein>
<dbReference type="InParanoid" id="G7E4M0"/>
<dbReference type="Proteomes" id="UP000009131">
    <property type="component" value="Unassembled WGS sequence"/>
</dbReference>
<name>G7E4M0_MIXOS</name>
<dbReference type="HOGENOM" id="CLU_731754_0_0_1"/>